<comment type="subcellular location">
    <subcellularLocation>
        <location evidence="1">Nucleus</location>
    </subcellularLocation>
</comment>
<evidence type="ECO:0000313" key="15">
    <source>
        <dbReference type="Proteomes" id="UP000494163"/>
    </source>
</evidence>
<organism evidence="14 15">
    <name type="scientific">Drosophila busckii</name>
    <name type="common">Fruit fly</name>
    <dbReference type="NCBI Taxonomy" id="30019"/>
    <lineage>
        <taxon>Eukaryota</taxon>
        <taxon>Metazoa</taxon>
        <taxon>Ecdysozoa</taxon>
        <taxon>Arthropoda</taxon>
        <taxon>Hexapoda</taxon>
        <taxon>Insecta</taxon>
        <taxon>Pterygota</taxon>
        <taxon>Neoptera</taxon>
        <taxon>Endopterygota</taxon>
        <taxon>Diptera</taxon>
        <taxon>Brachycera</taxon>
        <taxon>Muscomorpha</taxon>
        <taxon>Ephydroidea</taxon>
        <taxon>Drosophilidae</taxon>
        <taxon>Drosophila</taxon>
    </lineage>
</organism>
<dbReference type="AlphaFoldDB" id="A0A0M4EI33"/>
<feature type="domain" description="C2H2-type" evidence="12">
    <location>
        <begin position="173"/>
        <end position="200"/>
    </location>
</feature>
<reference evidence="14 15" key="1">
    <citation type="submission" date="2015-08" db="EMBL/GenBank/DDBJ databases">
        <title>Ancestral chromatin configuration constrains chromatin evolution on differentiating sex chromosomes in Drosophila.</title>
        <authorList>
            <person name="Zhou Q."/>
            <person name="Bachtrog D."/>
        </authorList>
    </citation>
    <scope>NUCLEOTIDE SEQUENCE [LARGE SCALE GENOMIC DNA]</scope>
    <source>
        <tissue evidence="14">Whole larvae</tissue>
    </source>
</reference>
<evidence type="ECO:0000256" key="3">
    <source>
        <dbReference type="ARBA" id="ARBA00022737"/>
    </source>
</evidence>
<dbReference type="GO" id="GO:0005634">
    <property type="term" value="C:nucleus"/>
    <property type="evidence" value="ECO:0007669"/>
    <property type="project" value="UniProtKB-SubCell"/>
</dbReference>
<proteinExistence type="predicted"/>
<feature type="binding site" evidence="11">
    <location>
        <position position="64"/>
    </location>
    <ligand>
        <name>Zn(2+)</name>
        <dbReference type="ChEBI" id="CHEBI:29105"/>
    </ligand>
</feature>
<evidence type="ECO:0000256" key="8">
    <source>
        <dbReference type="ARBA" id="ARBA00023163"/>
    </source>
</evidence>
<dbReference type="Proteomes" id="UP000494163">
    <property type="component" value="Chromosome 3L"/>
</dbReference>
<dbReference type="InterPro" id="IPR012934">
    <property type="entry name" value="Znf_AD"/>
</dbReference>
<dbReference type="Pfam" id="PF07776">
    <property type="entry name" value="zf-AD"/>
    <property type="match status" value="1"/>
</dbReference>
<dbReference type="GO" id="GO:0010468">
    <property type="term" value="P:regulation of gene expression"/>
    <property type="evidence" value="ECO:0007669"/>
    <property type="project" value="TreeGrafter"/>
</dbReference>
<dbReference type="SUPFAM" id="SSF57667">
    <property type="entry name" value="beta-beta-alpha zinc fingers"/>
    <property type="match status" value="4"/>
</dbReference>
<keyword evidence="7" id="KW-0238">DNA-binding</keyword>
<dbReference type="OrthoDB" id="2687452at2759"/>
<accession>A0A0M4EI33</accession>
<keyword evidence="3" id="KW-0677">Repeat</keyword>
<dbReference type="InterPro" id="IPR013087">
    <property type="entry name" value="Znf_C2H2_type"/>
</dbReference>
<evidence type="ECO:0000256" key="10">
    <source>
        <dbReference type="PROSITE-ProRule" id="PRU00042"/>
    </source>
</evidence>
<feature type="domain" description="C2H2-type" evidence="12">
    <location>
        <begin position="269"/>
        <end position="296"/>
    </location>
</feature>
<evidence type="ECO:0000256" key="2">
    <source>
        <dbReference type="ARBA" id="ARBA00022723"/>
    </source>
</evidence>
<keyword evidence="15" id="KW-1185">Reference proteome</keyword>
<keyword evidence="2 11" id="KW-0479">Metal-binding</keyword>
<dbReference type="InterPro" id="IPR050331">
    <property type="entry name" value="Zinc_finger"/>
</dbReference>
<dbReference type="PANTHER" id="PTHR16515">
    <property type="entry name" value="PR DOMAIN ZINC FINGER PROTEIN"/>
    <property type="match status" value="1"/>
</dbReference>
<dbReference type="GO" id="GO:0008270">
    <property type="term" value="F:zinc ion binding"/>
    <property type="evidence" value="ECO:0007669"/>
    <property type="project" value="UniProtKB-UniRule"/>
</dbReference>
<evidence type="ECO:0000256" key="7">
    <source>
        <dbReference type="ARBA" id="ARBA00023125"/>
    </source>
</evidence>
<dbReference type="InterPro" id="IPR036236">
    <property type="entry name" value="Znf_C2H2_sf"/>
</dbReference>
<protein>
    <submittedName>
        <fullName evidence="14">CG10654</fullName>
    </submittedName>
</protein>
<evidence type="ECO:0000256" key="5">
    <source>
        <dbReference type="ARBA" id="ARBA00022833"/>
    </source>
</evidence>
<feature type="binding site" evidence="11">
    <location>
        <position position="4"/>
    </location>
    <ligand>
        <name>Zn(2+)</name>
        <dbReference type="ChEBI" id="CHEBI:29105"/>
    </ligand>
</feature>
<keyword evidence="5 11" id="KW-0862">Zinc</keyword>
<evidence type="ECO:0000256" key="4">
    <source>
        <dbReference type="ARBA" id="ARBA00022771"/>
    </source>
</evidence>
<feature type="domain" description="C2H2-type" evidence="12">
    <location>
        <begin position="328"/>
        <end position="353"/>
    </location>
</feature>
<dbReference type="SMART" id="SM00868">
    <property type="entry name" value="zf-AD"/>
    <property type="match status" value="1"/>
</dbReference>
<keyword evidence="9" id="KW-0539">Nucleus</keyword>
<dbReference type="Pfam" id="PF00096">
    <property type="entry name" value="zf-C2H2"/>
    <property type="match status" value="5"/>
</dbReference>
<name>A0A0M4EI33_DROBS</name>
<feature type="domain" description="C2H2-type" evidence="12">
    <location>
        <begin position="299"/>
        <end position="327"/>
    </location>
</feature>
<dbReference type="STRING" id="30019.A0A0M4EI33"/>
<dbReference type="PANTHER" id="PTHR16515:SF49">
    <property type="entry name" value="GASTRULA ZINC FINGER PROTEIN XLCGF49.1-LIKE-RELATED"/>
    <property type="match status" value="1"/>
</dbReference>
<feature type="domain" description="ZAD" evidence="13">
    <location>
        <begin position="2"/>
        <end position="88"/>
    </location>
</feature>
<feature type="domain" description="C2H2-type" evidence="12">
    <location>
        <begin position="201"/>
        <end position="229"/>
    </location>
</feature>
<feature type="binding site" evidence="11">
    <location>
        <position position="7"/>
    </location>
    <ligand>
        <name>Zn(2+)</name>
        <dbReference type="ChEBI" id="CHEBI:29105"/>
    </ligand>
</feature>
<evidence type="ECO:0000256" key="11">
    <source>
        <dbReference type="PROSITE-ProRule" id="PRU01263"/>
    </source>
</evidence>
<dbReference type="Gene3D" id="3.40.1800.20">
    <property type="match status" value="1"/>
</dbReference>
<keyword evidence="8" id="KW-0804">Transcription</keyword>
<evidence type="ECO:0000259" key="13">
    <source>
        <dbReference type="PROSITE" id="PS51915"/>
    </source>
</evidence>
<dbReference type="PROSITE" id="PS50157">
    <property type="entry name" value="ZINC_FINGER_C2H2_2"/>
    <property type="match status" value="6"/>
</dbReference>
<feature type="domain" description="C2H2-type" evidence="12">
    <location>
        <begin position="233"/>
        <end position="263"/>
    </location>
</feature>
<dbReference type="GO" id="GO:0003677">
    <property type="term" value="F:DNA binding"/>
    <property type="evidence" value="ECO:0007669"/>
    <property type="project" value="UniProtKB-KW"/>
</dbReference>
<evidence type="ECO:0000256" key="1">
    <source>
        <dbReference type="ARBA" id="ARBA00004123"/>
    </source>
</evidence>
<dbReference type="OMA" id="TRHQWVH"/>
<keyword evidence="6" id="KW-0805">Transcription regulation</keyword>
<evidence type="ECO:0000256" key="9">
    <source>
        <dbReference type="ARBA" id="ARBA00023242"/>
    </source>
</evidence>
<gene>
    <name evidence="14" type="ORF">Dbus_chr3Lg1506</name>
</gene>
<keyword evidence="4 10" id="KW-0863">Zinc-finger</keyword>
<evidence type="ECO:0000313" key="14">
    <source>
        <dbReference type="EMBL" id="ALC44340.1"/>
    </source>
</evidence>
<evidence type="ECO:0000259" key="12">
    <source>
        <dbReference type="PROSITE" id="PS50157"/>
    </source>
</evidence>
<dbReference type="SMR" id="A0A0M4EI33"/>
<dbReference type="PROSITE" id="PS51915">
    <property type="entry name" value="ZAD"/>
    <property type="match status" value="1"/>
</dbReference>
<evidence type="ECO:0000256" key="6">
    <source>
        <dbReference type="ARBA" id="ARBA00023015"/>
    </source>
</evidence>
<dbReference type="SMART" id="SM00355">
    <property type="entry name" value="ZnF_C2H2"/>
    <property type="match status" value="6"/>
</dbReference>
<dbReference type="EMBL" id="CP012525">
    <property type="protein sequence ID" value="ALC44340.1"/>
    <property type="molecule type" value="Genomic_DNA"/>
</dbReference>
<feature type="binding site" evidence="11">
    <location>
        <position position="61"/>
    </location>
    <ligand>
        <name>Zn(2+)</name>
        <dbReference type="ChEBI" id="CHEBI:29105"/>
    </ligand>
</feature>
<dbReference type="Gene3D" id="3.30.160.60">
    <property type="entry name" value="Classic Zinc Finger"/>
    <property type="match status" value="4"/>
</dbReference>
<dbReference type="FunFam" id="3.30.160.60:FF:000100">
    <property type="entry name" value="Zinc finger 45-like"/>
    <property type="match status" value="1"/>
</dbReference>
<dbReference type="PROSITE" id="PS00028">
    <property type="entry name" value="ZINC_FINGER_C2H2_1"/>
    <property type="match status" value="6"/>
</dbReference>
<sequence length="353" mass="40916">MSLCRACLVLMSTQDTAYDLYSEKDLATKFFDCTGANNYIEALKGPLDDGINLDAVLSCICECCYKMVQKIHDFQRMCKESLRNLEKLLSEVNSKDIGGAENESTTIRGLIEEVEKVHEAVVPKEPMPIEDIEEVYIIEDDAARESLGQEKLTISSRSRLRFFKRLPGHRDKLKCNICSRGFYKSSLLEAHMKNHVGEEPYKCVHCDKNYSRGDLLDTHLRQVHQIQSESSIFSCSYPNCKKVYSALRSLNYHKRRKHIKEEESKISKHICEKCGKTFGRRAHLTRHQWVHSIQSENRFACTACPRRFYTNQNLQDHLLRLHSDSQLWRCKSCGRIFKYRALLSAHMKKHVGQ</sequence>